<feature type="transmembrane region" description="Helical" evidence="1">
    <location>
        <begin position="12"/>
        <end position="32"/>
    </location>
</feature>
<sequence length="42" mass="4833">MTAHEANDLFMWAMLILFCSGWVFALFIGLSADHFLKKGDRK</sequence>
<keyword evidence="1" id="KW-0472">Membrane</keyword>
<gene>
    <name evidence="2" type="ORF">DLNHIDIE_00307</name>
</gene>
<comment type="caution">
    <text evidence="2">The sequence shown here is derived from an EMBL/GenBank/DDBJ whole genome shotgun (WGS) entry which is preliminary data.</text>
</comment>
<protein>
    <submittedName>
        <fullName evidence="2">Uncharacterized protein</fullName>
    </submittedName>
</protein>
<dbReference type="EMBL" id="SZUV01000001">
    <property type="protein sequence ID" value="TQN50454.1"/>
    <property type="molecule type" value="Genomic_DNA"/>
</dbReference>
<evidence type="ECO:0000313" key="2">
    <source>
        <dbReference type="EMBL" id="TQN50454.1"/>
    </source>
</evidence>
<proteinExistence type="predicted"/>
<dbReference type="Proteomes" id="UP000315403">
    <property type="component" value="Unassembled WGS sequence"/>
</dbReference>
<dbReference type="RefSeq" id="WP_282593915.1">
    <property type="nucleotide sequence ID" value="NZ_SZUV01000001.1"/>
</dbReference>
<keyword evidence="1" id="KW-0812">Transmembrane</keyword>
<reference evidence="2 3" key="1">
    <citation type="submission" date="2019-03" db="EMBL/GenBank/DDBJ databases">
        <title>New insights into Acidothiobacillus thiooxidans sulfur metabolism through coupled gene expression, solution geochemistry, microscopy and spectroscopy analyses.</title>
        <authorList>
            <person name="Camacho D."/>
            <person name="Frazao R."/>
            <person name="Fouillen A."/>
            <person name="Nanci A."/>
            <person name="Lang B.F."/>
            <person name="Apte S.C."/>
            <person name="Baron C."/>
            <person name="Warren L.A."/>
        </authorList>
    </citation>
    <scope>NUCLEOTIDE SEQUENCE [LARGE SCALE GENOMIC DNA]</scope>
    <source>
        <strain evidence="2 3">ATCC 19377</strain>
    </source>
</reference>
<dbReference type="AlphaFoldDB" id="A0A543Q295"/>
<keyword evidence="1" id="KW-1133">Transmembrane helix</keyword>
<evidence type="ECO:0000256" key="1">
    <source>
        <dbReference type="SAM" id="Phobius"/>
    </source>
</evidence>
<accession>A0A543Q295</accession>
<evidence type="ECO:0000313" key="3">
    <source>
        <dbReference type="Proteomes" id="UP000315403"/>
    </source>
</evidence>
<name>A0A543Q295_ACITH</name>
<organism evidence="2 3">
    <name type="scientific">Acidithiobacillus thiooxidans ATCC 19377</name>
    <dbReference type="NCBI Taxonomy" id="637390"/>
    <lineage>
        <taxon>Bacteria</taxon>
        <taxon>Pseudomonadati</taxon>
        <taxon>Pseudomonadota</taxon>
        <taxon>Acidithiobacillia</taxon>
        <taxon>Acidithiobacillales</taxon>
        <taxon>Acidithiobacillaceae</taxon>
        <taxon>Acidithiobacillus</taxon>
    </lineage>
</organism>